<dbReference type="Proteomes" id="UP000606974">
    <property type="component" value="Unassembled WGS sequence"/>
</dbReference>
<evidence type="ECO:0000313" key="1">
    <source>
        <dbReference type="EMBL" id="KAF7504190.1"/>
    </source>
</evidence>
<organism evidence="1 2">
    <name type="scientific">Endocarpon pusillum</name>
    <dbReference type="NCBI Taxonomy" id="364733"/>
    <lineage>
        <taxon>Eukaryota</taxon>
        <taxon>Fungi</taxon>
        <taxon>Dikarya</taxon>
        <taxon>Ascomycota</taxon>
        <taxon>Pezizomycotina</taxon>
        <taxon>Eurotiomycetes</taxon>
        <taxon>Chaetothyriomycetidae</taxon>
        <taxon>Verrucariales</taxon>
        <taxon>Verrucariaceae</taxon>
        <taxon>Endocarpon</taxon>
    </lineage>
</organism>
<protein>
    <submittedName>
        <fullName evidence="1">Uncharacterized protein</fullName>
    </submittedName>
</protein>
<name>A0A8H7E0C1_9EURO</name>
<accession>A0A8H7E0C1</accession>
<sequence length="69" mass="7368">MSTWDAAAKSGQRIDCLQFEVAGFALSEPAIEGGLEETRGSTKKVLVDSEELPCLSRASPDGDNIKPML</sequence>
<keyword evidence="2" id="KW-1185">Reference proteome</keyword>
<proteinExistence type="predicted"/>
<gene>
    <name evidence="1" type="ORF">GJ744_002609</name>
</gene>
<dbReference type="EMBL" id="JAACFV010000146">
    <property type="protein sequence ID" value="KAF7504190.1"/>
    <property type="molecule type" value="Genomic_DNA"/>
</dbReference>
<evidence type="ECO:0000313" key="2">
    <source>
        <dbReference type="Proteomes" id="UP000606974"/>
    </source>
</evidence>
<comment type="caution">
    <text evidence="1">The sequence shown here is derived from an EMBL/GenBank/DDBJ whole genome shotgun (WGS) entry which is preliminary data.</text>
</comment>
<dbReference type="AlphaFoldDB" id="A0A8H7E0C1"/>
<reference evidence="1" key="1">
    <citation type="submission" date="2020-02" db="EMBL/GenBank/DDBJ databases">
        <authorList>
            <person name="Palmer J.M."/>
        </authorList>
    </citation>
    <scope>NUCLEOTIDE SEQUENCE</scope>
    <source>
        <strain evidence="1">EPUS1.4</strain>
        <tissue evidence="1">Thallus</tissue>
    </source>
</reference>